<dbReference type="EMBL" id="LWDE02001304">
    <property type="protein sequence ID" value="KAE8241658.1"/>
    <property type="molecule type" value="Genomic_DNA"/>
</dbReference>
<keyword evidence="2" id="KW-1185">Reference proteome</keyword>
<name>A0A8X7STP7_9BASI</name>
<reference evidence="1" key="1">
    <citation type="submission" date="2016-04" db="EMBL/GenBank/DDBJ databases">
        <authorList>
            <person name="Nguyen H.D."/>
            <person name="Samba Siva P."/>
            <person name="Cullis J."/>
            <person name="Levesque C.A."/>
            <person name="Hambleton S."/>
        </authorList>
    </citation>
    <scope>NUCLEOTIDE SEQUENCE</scope>
    <source>
        <strain evidence="1">DAOMC 236426</strain>
    </source>
</reference>
<proteinExistence type="predicted"/>
<evidence type="ECO:0000313" key="2">
    <source>
        <dbReference type="Proteomes" id="UP000077684"/>
    </source>
</evidence>
<reference evidence="1" key="2">
    <citation type="journal article" date="2019" name="IMA Fungus">
        <title>Genome sequencing and comparison of five Tilletia species to identify candidate genes for the detection of regulated species infecting wheat.</title>
        <authorList>
            <person name="Nguyen H.D.T."/>
            <person name="Sultana T."/>
            <person name="Kesanakurti P."/>
            <person name="Hambleton S."/>
        </authorList>
    </citation>
    <scope>NUCLEOTIDE SEQUENCE</scope>
    <source>
        <strain evidence="1">DAOMC 236426</strain>
    </source>
</reference>
<comment type="caution">
    <text evidence="1">The sequence shown here is derived from an EMBL/GenBank/DDBJ whole genome shotgun (WGS) entry which is preliminary data.</text>
</comment>
<accession>A0A8X7STP7</accession>
<organism evidence="1 2">
    <name type="scientific">Tilletia controversa</name>
    <name type="common">dwarf bunt fungus</name>
    <dbReference type="NCBI Taxonomy" id="13291"/>
    <lineage>
        <taxon>Eukaryota</taxon>
        <taxon>Fungi</taxon>
        <taxon>Dikarya</taxon>
        <taxon>Basidiomycota</taxon>
        <taxon>Ustilaginomycotina</taxon>
        <taxon>Exobasidiomycetes</taxon>
        <taxon>Tilletiales</taxon>
        <taxon>Tilletiaceae</taxon>
        <taxon>Tilletia</taxon>
    </lineage>
</organism>
<sequence>MGVSLVIDDTTLALLTVLIGALALNIYTARASTPLLHPLLHPLLLARQAEVATVRQPNESAVYRNSNSPSGFDLAARPRREIVDVRSLIQLGATGSEIEHDRRLLGYRATTSNRQVLNHVQALAHAISSGQPQTESGGEAVTTLFIAGVAETPSYAILVALLAATARGTNGSIQTVVLPPTSSSYSISSALRDLPAAVVRPARLGGIALLAGPEELDKLQPGDLQTLCSLPASSSPLTVIIDDTAPDFFSSSSVAPVSEARMLRFTELIKDSGSGSTSEVATADPDPPLQRASKLVAWFPATPPATSAMIVNWIPASNAVLVAGVTAHLSLFPADKIPNRSDEILLALLPPSSSKIPGEDSLTLAHPAGLALALTALYTGAALRIQSLPSLRTETNEMNISPLVSLLFLPSALAPQLARDLAKNQQSRETSWKGDLLFGAWGRRSAMRTLRCGSLPPARKPVLHHGSATSSGGEGMWITASTPPSYSAPASLGLGHLRSVICLTSEDAHAVEQDTLDVLRLEGGCAVWQVYLPVRALRVRPTETAAGAEMPDQNQVQDRQGGWYALVAAPITAAHSLDLQAFAPFETGSTTKALIKGTHVGAPSVSLEVKLAEVVEASGEGRAGDLEGEIVLRGKTVALYAPSPPLPPTGPVGGVGAGVTGAAASPPRPFAAPPSAYWFGTAQRGSWRSNGTLVLLP</sequence>
<gene>
    <name evidence="1" type="ORF">A4X06_0g7448</name>
</gene>
<protein>
    <recommendedName>
        <fullName evidence="3">AMP-dependent synthetase/ligase domain-containing protein</fullName>
    </recommendedName>
</protein>
<dbReference type="Proteomes" id="UP000077684">
    <property type="component" value="Unassembled WGS sequence"/>
</dbReference>
<evidence type="ECO:0008006" key="3">
    <source>
        <dbReference type="Google" id="ProtNLM"/>
    </source>
</evidence>
<evidence type="ECO:0000313" key="1">
    <source>
        <dbReference type="EMBL" id="KAE8241658.1"/>
    </source>
</evidence>
<dbReference type="AlphaFoldDB" id="A0A8X7STP7"/>